<dbReference type="Gene3D" id="3.90.190.10">
    <property type="entry name" value="Protein tyrosine phosphatase superfamily"/>
    <property type="match status" value="1"/>
</dbReference>
<protein>
    <submittedName>
        <fullName evidence="1">Tyrosine-protein phosphatase</fullName>
    </submittedName>
</protein>
<evidence type="ECO:0000313" key="2">
    <source>
        <dbReference type="Proteomes" id="UP000601171"/>
    </source>
</evidence>
<reference evidence="1" key="1">
    <citation type="submission" date="2020-08" db="EMBL/GenBank/DDBJ databases">
        <title>Genome public.</title>
        <authorList>
            <person name="Liu C."/>
            <person name="Sun Q."/>
        </authorList>
    </citation>
    <scope>NUCLEOTIDE SEQUENCE</scope>
    <source>
        <strain evidence="1">BX21</strain>
    </source>
</reference>
<dbReference type="Proteomes" id="UP000601171">
    <property type="component" value="Unassembled WGS sequence"/>
</dbReference>
<name>A0A926EUP0_9FIRM</name>
<dbReference type="InterPro" id="IPR026893">
    <property type="entry name" value="Tyr/Ser_Pase_IphP-type"/>
</dbReference>
<comment type="caution">
    <text evidence="1">The sequence shown here is derived from an EMBL/GenBank/DDBJ whole genome shotgun (WGS) entry which is preliminary data.</text>
</comment>
<gene>
    <name evidence="1" type="ORF">H8707_00860</name>
</gene>
<sequence>MKHLKHIPLDGAYNVRDLGGYPTAQGFSTKWGMLYRGDALCGLTKKDWQVLLERNVYAVIDLRSKSEVKLNPIATPTNVMYEHFSLMKELDDLPVSNPNVMLDASTDSIDNFIESMKLDYSKTLFDNLTCCVDILNAITDNLGNGSVIFACTAGKDRTGIIAAAILYLCGVEREDIVADYIVSSIYNTNGVNKSMSTAFENIVNLFPDPSFLNECMASKPETIISLLDDMDDKNFKSLLSENGFGLEKQQELIAILVE</sequence>
<keyword evidence="2" id="KW-1185">Reference proteome</keyword>
<proteinExistence type="predicted"/>
<dbReference type="InterPro" id="IPR029021">
    <property type="entry name" value="Prot-tyrosine_phosphatase-like"/>
</dbReference>
<dbReference type="Pfam" id="PF13350">
    <property type="entry name" value="Y_phosphatase3"/>
    <property type="match status" value="1"/>
</dbReference>
<dbReference type="GO" id="GO:0004721">
    <property type="term" value="F:phosphoprotein phosphatase activity"/>
    <property type="evidence" value="ECO:0007669"/>
    <property type="project" value="InterPro"/>
</dbReference>
<dbReference type="RefSeq" id="WP_262428253.1">
    <property type="nucleotide sequence ID" value="NZ_JACRTG010000003.1"/>
</dbReference>
<evidence type="ECO:0000313" key="1">
    <source>
        <dbReference type="EMBL" id="MBC8586789.1"/>
    </source>
</evidence>
<dbReference type="SUPFAM" id="SSF52799">
    <property type="entry name" value="(Phosphotyrosine protein) phosphatases II"/>
    <property type="match status" value="1"/>
</dbReference>
<accession>A0A926EUP0</accession>
<dbReference type="EMBL" id="JACRTG010000003">
    <property type="protein sequence ID" value="MBC8586789.1"/>
    <property type="molecule type" value="Genomic_DNA"/>
</dbReference>
<dbReference type="AlphaFoldDB" id="A0A926EUP0"/>
<organism evidence="1 2">
    <name type="scientific">Paratissierella segnis</name>
    <dbReference type="NCBI Taxonomy" id="2763679"/>
    <lineage>
        <taxon>Bacteria</taxon>
        <taxon>Bacillati</taxon>
        <taxon>Bacillota</taxon>
        <taxon>Tissierellia</taxon>
        <taxon>Tissierellales</taxon>
        <taxon>Tissierellaceae</taxon>
        <taxon>Paratissierella</taxon>
    </lineage>
</organism>